<accession>A0A0F6SIP2</accession>
<protein>
    <submittedName>
        <fullName evidence="1">Uncharacterized protein</fullName>
    </submittedName>
</protein>
<proteinExistence type="predicted"/>
<dbReference type="Proteomes" id="UP000221947">
    <property type="component" value="Segment"/>
</dbReference>
<evidence type="ECO:0000313" key="2">
    <source>
        <dbReference type="Proteomes" id="UP000221947"/>
    </source>
</evidence>
<gene>
    <name evidence="1" type="ORF">PHIM7_253</name>
</gene>
<evidence type="ECO:0000313" key="1">
    <source>
        <dbReference type="EMBL" id="AKF12798.1"/>
    </source>
</evidence>
<organism evidence="1 2">
    <name type="scientific">Sinorhizobium phage phiM7</name>
    <dbReference type="NCBI Taxonomy" id="1647403"/>
    <lineage>
        <taxon>Viruses</taxon>
        <taxon>Duplodnaviria</taxon>
        <taxon>Heunggongvirae</taxon>
        <taxon>Uroviricota</taxon>
        <taxon>Caudoviricetes</taxon>
        <taxon>Emdodecavirus</taxon>
        <taxon>Emdodecavirus M7</taxon>
    </lineage>
</organism>
<keyword evidence="2" id="KW-1185">Reference proteome</keyword>
<sequence length="59" mass="6589">MRDPNTPLNEACEKAVKDYLERRSMLFIESAIGCLLDTKTPAEAAGVLREFADQLENFG</sequence>
<dbReference type="EMBL" id="KR052480">
    <property type="protein sequence ID" value="AKF12798.1"/>
    <property type="molecule type" value="Genomic_DNA"/>
</dbReference>
<name>A0A0F6SIP2_9CAUD</name>
<reference evidence="1 2" key="1">
    <citation type="submission" date="2015-04" db="EMBL/GenBank/DDBJ databases">
        <authorList>
            <person name="Schouten J.T."/>
            <person name="Crockett J.T."/>
            <person name="Hodson T.S."/>
            <person name="Hyde J.R."/>
            <person name="Smith T.A."/>
            <person name="Merrill B.D."/>
            <person name="Crook M.B."/>
            <person name="Griffitts J.S."/>
            <person name="Burnett S.H."/>
            <person name="Grose J.H."/>
            <person name="Breakwell D.P."/>
        </authorList>
    </citation>
    <scope>NUCLEOTIDE SEQUENCE [LARGE SCALE GENOMIC DNA]</scope>
</reference>